<organism evidence="1 2">
    <name type="scientific">Bradyrhizobium shewense</name>
    <dbReference type="NCBI Taxonomy" id="1761772"/>
    <lineage>
        <taxon>Bacteria</taxon>
        <taxon>Pseudomonadati</taxon>
        <taxon>Pseudomonadota</taxon>
        <taxon>Alphaproteobacteria</taxon>
        <taxon>Hyphomicrobiales</taxon>
        <taxon>Nitrobacteraceae</taxon>
        <taxon>Bradyrhizobium</taxon>
    </lineage>
</organism>
<gene>
    <name evidence="1" type="ORF">GA0061098_103140</name>
</gene>
<accession>A0A1C3XRF4</accession>
<protein>
    <recommendedName>
        <fullName evidence="3">DUF1508 domain-containing protein</fullName>
    </recommendedName>
</protein>
<sequence>MSLPSFEYVLKQRGRRWLWSVHNAEGAQVMTGSGRIRSAAIYQANRALFQLLLRAPYRLGAQASQQARHGPLTPKF</sequence>
<keyword evidence="2" id="KW-1185">Reference proteome</keyword>
<evidence type="ECO:0008006" key="3">
    <source>
        <dbReference type="Google" id="ProtNLM"/>
    </source>
</evidence>
<evidence type="ECO:0000313" key="2">
    <source>
        <dbReference type="Proteomes" id="UP000199184"/>
    </source>
</evidence>
<dbReference type="EMBL" id="FMAI01000031">
    <property type="protein sequence ID" value="SCB54862.1"/>
    <property type="molecule type" value="Genomic_DNA"/>
</dbReference>
<dbReference type="AlphaFoldDB" id="A0A1C3XRF4"/>
<evidence type="ECO:0000313" key="1">
    <source>
        <dbReference type="EMBL" id="SCB54862.1"/>
    </source>
</evidence>
<reference evidence="2" key="1">
    <citation type="submission" date="2016-08" db="EMBL/GenBank/DDBJ databases">
        <authorList>
            <person name="Varghese N."/>
            <person name="Submissions Spin"/>
        </authorList>
    </citation>
    <scope>NUCLEOTIDE SEQUENCE [LARGE SCALE GENOMIC DNA]</scope>
    <source>
        <strain evidence="2">ERR11</strain>
    </source>
</reference>
<dbReference type="Proteomes" id="UP000199184">
    <property type="component" value="Unassembled WGS sequence"/>
</dbReference>
<proteinExistence type="predicted"/>
<name>A0A1C3XRF4_9BRAD</name>